<evidence type="ECO:0000256" key="2">
    <source>
        <dbReference type="SAM" id="MobiDB-lite"/>
    </source>
</evidence>
<reference evidence="3 4" key="1">
    <citation type="journal article" date="2015" name="Genome Biol. Evol.">
        <title>Comparative Genomics of a Bacterivorous Green Alga Reveals Evolutionary Causalities and Consequences of Phago-Mixotrophic Mode of Nutrition.</title>
        <authorList>
            <person name="Burns J.A."/>
            <person name="Paasch A."/>
            <person name="Narechania A."/>
            <person name="Kim E."/>
        </authorList>
    </citation>
    <scope>NUCLEOTIDE SEQUENCE [LARGE SCALE GENOMIC DNA]</scope>
    <source>
        <strain evidence="3 4">PLY_AMNH</strain>
    </source>
</reference>
<accession>A0AAE0KWK9</accession>
<comment type="caution">
    <text evidence="3">The sequence shown here is derived from an EMBL/GenBank/DDBJ whole genome shotgun (WGS) entry which is preliminary data.</text>
</comment>
<keyword evidence="4" id="KW-1185">Reference proteome</keyword>
<name>A0AAE0KWK9_9CHLO</name>
<feature type="compositionally biased region" description="Basic and acidic residues" evidence="2">
    <location>
        <begin position="810"/>
        <end position="824"/>
    </location>
</feature>
<feature type="coiled-coil region" evidence="1">
    <location>
        <begin position="83"/>
        <end position="156"/>
    </location>
</feature>
<feature type="region of interest" description="Disordered" evidence="2">
    <location>
        <begin position="970"/>
        <end position="1002"/>
    </location>
</feature>
<keyword evidence="1" id="KW-0175">Coiled coil</keyword>
<protein>
    <submittedName>
        <fullName evidence="3">Uncharacterized protein</fullName>
    </submittedName>
</protein>
<dbReference type="Gene3D" id="1.25.60.10">
    <property type="entry name" value="MgtE N-terminal domain-like"/>
    <property type="match status" value="1"/>
</dbReference>
<dbReference type="AlphaFoldDB" id="A0AAE0KWK9"/>
<gene>
    <name evidence="3" type="ORF">CYMTET_28058</name>
</gene>
<proteinExistence type="predicted"/>
<organism evidence="3 4">
    <name type="scientific">Cymbomonas tetramitiformis</name>
    <dbReference type="NCBI Taxonomy" id="36881"/>
    <lineage>
        <taxon>Eukaryota</taxon>
        <taxon>Viridiplantae</taxon>
        <taxon>Chlorophyta</taxon>
        <taxon>Pyramimonadophyceae</taxon>
        <taxon>Pyramimonadales</taxon>
        <taxon>Pyramimonadaceae</taxon>
        <taxon>Cymbomonas</taxon>
    </lineage>
</organism>
<evidence type="ECO:0000313" key="4">
    <source>
        <dbReference type="Proteomes" id="UP001190700"/>
    </source>
</evidence>
<feature type="non-terminal residue" evidence="3">
    <location>
        <position position="1"/>
    </location>
</feature>
<dbReference type="Proteomes" id="UP001190700">
    <property type="component" value="Unassembled WGS sequence"/>
</dbReference>
<sequence>RVDLAAVGNGCNPTVGCTAATMQELCHCPTETIRHLEASAAPLHAHLIGRGKHCRCQETTAKFGAIISDRDMLSDMYSKLKRSSNLSHNLTKIQQELLELKDKLEETEKSNRSLTTSLFTTEKSLSSEINTLRTELATALQEAKEFKAKSKQLEVAIAGHVNSPDTVSLKEFKNFGIMKQLELLQNMSLVPGAAILTAMGDPTLVEMLYERSSEKTRGMLEWMEDNERATLMTACHAKMCQEVLCDMPVRQATFTLQAINLKDRMALLNKLPQDVFAAILSHMLDKELKQTMAALRAEQRVAILLQMEKPAAMRAVTTLHPWMLANTLACEMSIEMQLEILNHGEPEWQNQILEHVPMLQKVALLQGGNMKQLSSYIRHIGHEAAALLTPLMDIELQQRMMATLVADDTTLSVQLIKSLDTEVRRPLLNAMPFDILQQLLEEMTVEDRGWTMEDMSDEPRTAALEKMSVSAAANIMDHIRPNALAQSVKLMEANKAAGAIAMMLRDDEGLAAVLNHIDDSAVMIIMGFLEPLRASSICQLLEDQDLRAALTVSVNNRLRAAGLLNESEENSTNRSKWKMAAVRGSMYKDQSDAPPDKSILQAMRFVPRNKRLYMAMQKHSKVEPHSLEWLMRFINVVYDVKLQRDQHTQSEPGKYKLLTLPDAMFIHLKNEYDTKVLVEEQAAYCVATLLKYQDQNSAATQHLRCFRHFLSEEWDTDVLSAFLSIRGELAMSNTDDAHSQKDASKGGSKPKDVVLGFVSVEKCTEVAERVLLPRSEESTEAFKNIIMKYSVQDDDDPTPSSVAAPQPPNDVKDGEAPERGRMTPEESSSGAEPKRFKIQAIRFLKEMCQELVRCQYVLDEFLQMQHPHFNTAGAGALLTIEDLGALVCHSAQISEEAAQAEAEKIVALGLEKVAEVNELDESNESQISVQCLQLGVRHTTFVKSMISLHHTPPPSIVEVHLGLDIKRKCAPTLAPPPHAAQPPAQMVDAHGQSARSSIEPRH</sequence>
<evidence type="ECO:0000256" key="1">
    <source>
        <dbReference type="SAM" id="Coils"/>
    </source>
</evidence>
<dbReference type="EMBL" id="LGRX02015696">
    <property type="protein sequence ID" value="KAK3263120.1"/>
    <property type="molecule type" value="Genomic_DNA"/>
</dbReference>
<dbReference type="SUPFAM" id="SSF158791">
    <property type="entry name" value="MgtE N-terminal domain-like"/>
    <property type="match status" value="2"/>
</dbReference>
<feature type="region of interest" description="Disordered" evidence="2">
    <location>
        <begin position="791"/>
        <end position="832"/>
    </location>
</feature>
<evidence type="ECO:0000313" key="3">
    <source>
        <dbReference type="EMBL" id="KAK3263120.1"/>
    </source>
</evidence>
<dbReference type="InterPro" id="IPR038076">
    <property type="entry name" value="MgtE_N_sf"/>
</dbReference>